<dbReference type="Pfam" id="PF03009">
    <property type="entry name" value="GDPD"/>
    <property type="match status" value="1"/>
</dbReference>
<dbReference type="KEGG" id="haei:MUN82_07275"/>
<dbReference type="PROSITE" id="PS51704">
    <property type="entry name" value="GP_PDE"/>
    <property type="match status" value="1"/>
</dbReference>
<dbReference type="PROSITE" id="PS50007">
    <property type="entry name" value="PIPLC_X_DOMAIN"/>
    <property type="match status" value="1"/>
</dbReference>
<dbReference type="AlphaFoldDB" id="A0A8T9T149"/>
<keyword evidence="1" id="KW-0812">Transmembrane</keyword>
<keyword evidence="1" id="KW-1133">Transmembrane helix</keyword>
<evidence type="ECO:0000313" key="3">
    <source>
        <dbReference type="EMBL" id="UOR06894.1"/>
    </source>
</evidence>
<keyword evidence="1" id="KW-0472">Membrane</keyword>
<evidence type="ECO:0000313" key="4">
    <source>
        <dbReference type="Proteomes" id="UP000829925"/>
    </source>
</evidence>
<feature type="transmembrane region" description="Helical" evidence="1">
    <location>
        <begin position="9"/>
        <end position="27"/>
    </location>
</feature>
<dbReference type="PANTHER" id="PTHR46211">
    <property type="entry name" value="GLYCEROPHOSPHORYL DIESTER PHOSPHODIESTERASE"/>
    <property type="match status" value="1"/>
</dbReference>
<protein>
    <recommendedName>
        <fullName evidence="2">GP-PDE domain-containing protein</fullName>
    </recommendedName>
</protein>
<dbReference type="GO" id="GO:0008081">
    <property type="term" value="F:phosphoric diester hydrolase activity"/>
    <property type="evidence" value="ECO:0007669"/>
    <property type="project" value="InterPro"/>
</dbReference>
<name>A0A8T9T149_9BACT</name>
<dbReference type="SUPFAM" id="SSF51695">
    <property type="entry name" value="PLC-like phosphodiesterases"/>
    <property type="match status" value="1"/>
</dbReference>
<evidence type="ECO:0000256" key="1">
    <source>
        <dbReference type="SAM" id="Phobius"/>
    </source>
</evidence>
<organism evidence="3 4">
    <name type="scientific">Hymenobacter aerilatus</name>
    <dbReference type="NCBI Taxonomy" id="2932251"/>
    <lineage>
        <taxon>Bacteria</taxon>
        <taxon>Pseudomonadati</taxon>
        <taxon>Bacteroidota</taxon>
        <taxon>Cytophagia</taxon>
        <taxon>Cytophagales</taxon>
        <taxon>Hymenobacteraceae</taxon>
        <taxon>Hymenobacter</taxon>
    </lineage>
</organism>
<feature type="domain" description="GP-PDE" evidence="2">
    <location>
        <begin position="40"/>
        <end position="303"/>
    </location>
</feature>
<dbReference type="Gene3D" id="3.20.20.190">
    <property type="entry name" value="Phosphatidylinositol (PI) phosphodiesterase"/>
    <property type="match status" value="1"/>
</dbReference>
<evidence type="ECO:0000259" key="2">
    <source>
        <dbReference type="PROSITE" id="PS51704"/>
    </source>
</evidence>
<keyword evidence="4" id="KW-1185">Reference proteome</keyword>
<dbReference type="RefSeq" id="WP_245096246.1">
    <property type="nucleotide sequence ID" value="NZ_CP095053.1"/>
</dbReference>
<dbReference type="GO" id="GO:0006629">
    <property type="term" value="P:lipid metabolic process"/>
    <property type="evidence" value="ECO:0007669"/>
    <property type="project" value="InterPro"/>
</dbReference>
<dbReference type="InterPro" id="IPR030395">
    <property type="entry name" value="GP_PDE_dom"/>
</dbReference>
<gene>
    <name evidence="3" type="ORF">MUN82_07275</name>
</gene>
<reference evidence="3 4" key="1">
    <citation type="submission" date="2022-04" db="EMBL/GenBank/DDBJ databases">
        <title>Hymenobacter sp. isolated from the air.</title>
        <authorList>
            <person name="Won M."/>
            <person name="Lee C.-M."/>
            <person name="Woen H.-Y."/>
            <person name="Kwon S.-W."/>
        </authorList>
    </citation>
    <scope>NUCLEOTIDE SEQUENCE [LARGE SCALE GENOMIC DNA]</scope>
    <source>
        <strain evidence="4">5413 J-13</strain>
    </source>
</reference>
<dbReference type="EMBL" id="CP095053">
    <property type="protein sequence ID" value="UOR06894.1"/>
    <property type="molecule type" value="Genomic_DNA"/>
</dbReference>
<proteinExistence type="predicted"/>
<sequence length="305" mass="33717">MLSKTKKQSWILGLIVVLSLIVAWWWLSVGEEVPPAQRQVVVVGHAGSGFFTPINPFNPLPPSSLRGIEHALDQGVDGVEIDVQLSQDSVPMLYHDPRFDTMTDGHGCVSELPAAAITALHYRGGWPYDWFQHEQPATFEALLRQLQGRARRTGRYPLLHLDLHEYDACAPEGQQYRRSPMLARALGRVLRRYRVPPKRLLILTDHPQTLPLLRAAVPGAQLAVEIAKDDDFTAGLQAARQQQAQAVVLHKDVITPARSAQARAAGLMVVVFGGRSAASIRRILACHPDAMEVDNVPQLLTLLGR</sequence>
<accession>A0A8T9T149</accession>
<dbReference type="InterPro" id="IPR017946">
    <property type="entry name" value="PLC-like_Pdiesterase_TIM-brl"/>
</dbReference>
<dbReference type="PANTHER" id="PTHR46211:SF14">
    <property type="entry name" value="GLYCEROPHOSPHODIESTER PHOSPHODIESTERASE"/>
    <property type="match status" value="1"/>
</dbReference>
<dbReference type="Proteomes" id="UP000829925">
    <property type="component" value="Chromosome"/>
</dbReference>